<dbReference type="Pfam" id="PF07687">
    <property type="entry name" value="M20_dimer"/>
    <property type="match status" value="1"/>
</dbReference>
<evidence type="ECO:0000256" key="2">
    <source>
        <dbReference type="ARBA" id="ARBA00022801"/>
    </source>
</evidence>
<feature type="active site" evidence="3">
    <location>
        <position position="82"/>
    </location>
</feature>
<dbReference type="FunFam" id="3.30.70.360:FF:000005">
    <property type="entry name" value="Putative Aminoacylase-1"/>
    <property type="match status" value="1"/>
</dbReference>
<dbReference type="AlphaFoldDB" id="A0AAD4K530"/>
<keyword evidence="4" id="KW-0862">Zinc</keyword>
<dbReference type="InterPro" id="IPR001261">
    <property type="entry name" value="ArgE/DapE_CS"/>
</dbReference>
<gene>
    <name evidence="6" type="ORF">KR093_003091</name>
</gene>
<dbReference type="SUPFAM" id="SSF55031">
    <property type="entry name" value="Bacterial exopeptidase dimerisation domain"/>
    <property type="match status" value="1"/>
</dbReference>
<feature type="binding site" evidence="4">
    <location>
        <position position="148"/>
    </location>
    <ligand>
        <name>Zn(2+)</name>
        <dbReference type="ChEBI" id="CHEBI:29105"/>
        <label>2</label>
    </ligand>
</feature>
<keyword evidence="4" id="KW-0479">Metal-binding</keyword>
<dbReference type="InterPro" id="IPR011650">
    <property type="entry name" value="Peptidase_M20_dimer"/>
</dbReference>
<name>A0AAD4K530_9MUSC</name>
<dbReference type="PROSITE" id="PS00759">
    <property type="entry name" value="ARGE_DAPE_CPG2_2"/>
    <property type="match status" value="1"/>
</dbReference>
<keyword evidence="7" id="KW-1185">Reference proteome</keyword>
<dbReference type="InterPro" id="IPR052083">
    <property type="entry name" value="Aminoacylase-1_M20A"/>
</dbReference>
<comment type="caution">
    <text evidence="6">The sequence shown here is derived from an EMBL/GenBank/DDBJ whole genome shotgun (WGS) entry which is preliminary data.</text>
</comment>
<evidence type="ECO:0000256" key="1">
    <source>
        <dbReference type="ARBA" id="ARBA00006247"/>
    </source>
</evidence>
<comment type="similarity">
    <text evidence="1">Belongs to the peptidase M20A family.</text>
</comment>
<dbReference type="Proteomes" id="UP001200034">
    <property type="component" value="Unassembled WGS sequence"/>
</dbReference>
<dbReference type="InterPro" id="IPR036264">
    <property type="entry name" value="Bact_exopeptidase_dim_dom"/>
</dbReference>
<dbReference type="PIRSF" id="PIRSF036696">
    <property type="entry name" value="ACY-1"/>
    <property type="match status" value="1"/>
</dbReference>
<dbReference type="Gene3D" id="3.30.70.360">
    <property type="match status" value="1"/>
</dbReference>
<feature type="binding site" evidence="4">
    <location>
        <position position="398"/>
    </location>
    <ligand>
        <name>Zn(2+)</name>
        <dbReference type="ChEBI" id="CHEBI:29105"/>
        <label>2</label>
    </ligand>
</feature>
<dbReference type="FunFam" id="3.40.630.10:FF:000019">
    <property type="entry name" value="Aminoacylase 1"/>
    <property type="match status" value="1"/>
</dbReference>
<evidence type="ECO:0000313" key="7">
    <source>
        <dbReference type="Proteomes" id="UP001200034"/>
    </source>
</evidence>
<dbReference type="GO" id="GO:0046872">
    <property type="term" value="F:metal ion binding"/>
    <property type="evidence" value="ECO:0007669"/>
    <property type="project" value="UniProtKB-KW"/>
</dbReference>
<organism evidence="6 7">
    <name type="scientific">Drosophila rubida</name>
    <dbReference type="NCBI Taxonomy" id="30044"/>
    <lineage>
        <taxon>Eukaryota</taxon>
        <taxon>Metazoa</taxon>
        <taxon>Ecdysozoa</taxon>
        <taxon>Arthropoda</taxon>
        <taxon>Hexapoda</taxon>
        <taxon>Insecta</taxon>
        <taxon>Pterygota</taxon>
        <taxon>Neoptera</taxon>
        <taxon>Endopterygota</taxon>
        <taxon>Diptera</taxon>
        <taxon>Brachycera</taxon>
        <taxon>Muscomorpha</taxon>
        <taxon>Ephydroidea</taxon>
        <taxon>Drosophilidae</taxon>
        <taxon>Drosophila</taxon>
    </lineage>
</organism>
<evidence type="ECO:0000256" key="4">
    <source>
        <dbReference type="PIRSR" id="PIRSR036696-2"/>
    </source>
</evidence>
<reference evidence="6" key="1">
    <citation type="journal article" date="2021" name="Mol. Ecol. Resour.">
        <title>Phylogenomic analyses of the genus Drosophila reveals genomic signals of climate adaptation.</title>
        <authorList>
            <person name="Li F."/>
            <person name="Rane R.V."/>
            <person name="Luria V."/>
            <person name="Xiong Z."/>
            <person name="Chen J."/>
            <person name="Li Z."/>
            <person name="Catullo R.A."/>
            <person name="Griffin P.C."/>
            <person name="Schiffer M."/>
            <person name="Pearce S."/>
            <person name="Lee S.F."/>
            <person name="McElroy K."/>
            <person name="Stocker A."/>
            <person name="Shirriffs J."/>
            <person name="Cockerell F."/>
            <person name="Coppin C."/>
            <person name="Sgro C.M."/>
            <person name="Karger A."/>
            <person name="Cain J.W."/>
            <person name="Weber J.A."/>
            <person name="Santpere G."/>
            <person name="Kirschner M.W."/>
            <person name="Hoffmann A.A."/>
            <person name="Oakeshott J.G."/>
            <person name="Zhang G."/>
        </authorList>
    </citation>
    <scope>NUCLEOTIDE SEQUENCE</scope>
    <source>
        <strain evidence="6">BGI-SZ-2011g</strain>
    </source>
</reference>
<dbReference type="Pfam" id="PF01546">
    <property type="entry name" value="Peptidase_M20"/>
    <property type="match status" value="1"/>
</dbReference>
<dbReference type="SUPFAM" id="SSF53187">
    <property type="entry name" value="Zn-dependent exopeptidases"/>
    <property type="match status" value="1"/>
</dbReference>
<feature type="domain" description="Peptidase M20 dimerisation" evidence="5">
    <location>
        <begin position="219"/>
        <end position="322"/>
    </location>
</feature>
<keyword evidence="2" id="KW-0378">Hydrolase</keyword>
<sequence length="429" mass="48916">MSYEEWENNEEIKYLRDYLRIPTVHPDPNYEPAVEFLKRQAAELNFPVSIYTPFDEANPIVIMTWEGEEPELPTIFLNSHMDVVPVFPENWTRAPFSADMDASGNIYARGAQDMKCCGAWYMAAIRGLKRQGCRFRRTIHICFVPDEEMGGRRGMRAFFETEDFRKLNVGCGLDEGLASTGESIPVFYGERTVWRKCNRNLIDNIVNHFNSHSRLCDVGMTFRASGQAGHGSMLLSNTAGEKINYIINKMMAFRQTQVDRLLSDKALRMGDVTTVNLTRLGGGVQSNVVPPLLTAGFDTRIALDVDLVKHEKQLYKWCEEAGGGVEIDFDQKHPYVDPSSIDCNKNPYWRTFIRATCDLGLTIEPQIFNGGTDSRYLRRLGIPAYGFFPLHHHLILLHDHDEYVNAGIYLKGIPIYQRIIADLANIERQ</sequence>
<dbReference type="GO" id="GO:0004046">
    <property type="term" value="F:aminoacylase activity"/>
    <property type="evidence" value="ECO:0007669"/>
    <property type="project" value="TreeGrafter"/>
</dbReference>
<dbReference type="Gene3D" id="1.10.150.900">
    <property type="match status" value="1"/>
</dbReference>
<dbReference type="PANTHER" id="PTHR45892">
    <property type="entry name" value="AMINOACYLASE-1"/>
    <property type="match status" value="1"/>
</dbReference>
<feature type="active site" description="Proton acceptor" evidence="3">
    <location>
        <position position="147"/>
    </location>
</feature>
<dbReference type="Gene3D" id="3.40.630.10">
    <property type="entry name" value="Zn peptidases"/>
    <property type="match status" value="1"/>
</dbReference>
<dbReference type="InterPro" id="IPR002933">
    <property type="entry name" value="Peptidase_M20"/>
</dbReference>
<comment type="cofactor">
    <cofactor evidence="4">
        <name>Zn(2+)</name>
        <dbReference type="ChEBI" id="CHEBI:29105"/>
    </cofactor>
    <text evidence="4">Binds 2 Zn(2+) ions per subunit.</text>
</comment>
<accession>A0AAD4K530</accession>
<dbReference type="PANTHER" id="PTHR45892:SF1">
    <property type="entry name" value="AMINOACYLASE-1"/>
    <property type="match status" value="1"/>
</dbReference>
<proteinExistence type="inferred from homology"/>
<feature type="binding site" evidence="4">
    <location>
        <position position="113"/>
    </location>
    <ligand>
        <name>Zn(2+)</name>
        <dbReference type="ChEBI" id="CHEBI:29105"/>
        <label>2</label>
    </ligand>
</feature>
<feature type="binding site" evidence="4">
    <location>
        <position position="80"/>
    </location>
    <ligand>
        <name>Zn(2+)</name>
        <dbReference type="ChEBI" id="CHEBI:29105"/>
        <label>1</label>
    </ligand>
</feature>
<dbReference type="EMBL" id="JAJJHW010001127">
    <property type="protein sequence ID" value="KAH8377050.1"/>
    <property type="molecule type" value="Genomic_DNA"/>
</dbReference>
<evidence type="ECO:0000313" key="6">
    <source>
        <dbReference type="EMBL" id="KAH8377050.1"/>
    </source>
</evidence>
<evidence type="ECO:0000256" key="3">
    <source>
        <dbReference type="PIRSR" id="PIRSR036696-1"/>
    </source>
</evidence>
<feature type="binding site" evidence="4">
    <location>
        <position position="113"/>
    </location>
    <ligand>
        <name>Zn(2+)</name>
        <dbReference type="ChEBI" id="CHEBI:29105"/>
        <label>1</label>
    </ligand>
</feature>
<evidence type="ECO:0000259" key="5">
    <source>
        <dbReference type="Pfam" id="PF07687"/>
    </source>
</evidence>
<protein>
    <recommendedName>
        <fullName evidence="5">Peptidase M20 dimerisation domain-containing protein</fullName>
    </recommendedName>
</protein>
<feature type="binding site" evidence="4">
    <location>
        <position position="175"/>
    </location>
    <ligand>
        <name>Zn(2+)</name>
        <dbReference type="ChEBI" id="CHEBI:29105"/>
        <label>1</label>
    </ligand>
</feature>